<sequence length="124" mass="13760">MLLVLYGQTIVKSPIDLMEQIQKIGDHRQLVLEDNDEPVHGLIRLMQESANEIGSKAFVVTSSGCVGLAPPQTEDGDIIVISAMLRSSIVLRKEKAESGIARWRFYRMVGRVDIDAMTEGEFAD</sequence>
<comment type="caution">
    <text evidence="1">The sequence shown here is derived from an EMBL/GenBank/DDBJ whole genome shotgun (WGS) entry which is preliminary data.</text>
</comment>
<evidence type="ECO:0000313" key="1">
    <source>
        <dbReference type="EMBL" id="KAH6656107.1"/>
    </source>
</evidence>
<keyword evidence="2" id="KW-1185">Reference proteome</keyword>
<dbReference type="Proteomes" id="UP000758603">
    <property type="component" value="Unassembled WGS sequence"/>
</dbReference>
<gene>
    <name evidence="1" type="ORF">BKA67DRAFT_255596</name>
</gene>
<organism evidence="1 2">
    <name type="scientific">Truncatella angustata</name>
    <dbReference type="NCBI Taxonomy" id="152316"/>
    <lineage>
        <taxon>Eukaryota</taxon>
        <taxon>Fungi</taxon>
        <taxon>Dikarya</taxon>
        <taxon>Ascomycota</taxon>
        <taxon>Pezizomycotina</taxon>
        <taxon>Sordariomycetes</taxon>
        <taxon>Xylariomycetidae</taxon>
        <taxon>Amphisphaeriales</taxon>
        <taxon>Sporocadaceae</taxon>
        <taxon>Truncatella</taxon>
    </lineage>
</organism>
<name>A0A9P8ZZE6_9PEZI</name>
<dbReference type="RefSeq" id="XP_045960372.1">
    <property type="nucleotide sequence ID" value="XM_046095784.1"/>
</dbReference>
<dbReference type="EMBL" id="JAGPXC010000003">
    <property type="protein sequence ID" value="KAH6656107.1"/>
    <property type="molecule type" value="Genomic_DNA"/>
</dbReference>
<reference evidence="1" key="1">
    <citation type="journal article" date="2021" name="Nat. Commun.">
        <title>Genetic determinants of endophytism in the Arabidopsis root mycobiome.</title>
        <authorList>
            <person name="Mesny F."/>
            <person name="Miyauchi S."/>
            <person name="Thiergart T."/>
            <person name="Pickel B."/>
            <person name="Atanasova L."/>
            <person name="Karlsson M."/>
            <person name="Huettel B."/>
            <person name="Barry K.W."/>
            <person name="Haridas S."/>
            <person name="Chen C."/>
            <person name="Bauer D."/>
            <person name="Andreopoulos W."/>
            <person name="Pangilinan J."/>
            <person name="LaButti K."/>
            <person name="Riley R."/>
            <person name="Lipzen A."/>
            <person name="Clum A."/>
            <person name="Drula E."/>
            <person name="Henrissat B."/>
            <person name="Kohler A."/>
            <person name="Grigoriev I.V."/>
            <person name="Martin F.M."/>
            <person name="Hacquard S."/>
        </authorList>
    </citation>
    <scope>NUCLEOTIDE SEQUENCE</scope>
    <source>
        <strain evidence="1">MPI-SDFR-AT-0073</strain>
    </source>
</reference>
<dbReference type="OrthoDB" id="2157530at2759"/>
<dbReference type="AlphaFoldDB" id="A0A9P8ZZE6"/>
<protein>
    <submittedName>
        <fullName evidence="1">Uncharacterized protein</fullName>
    </submittedName>
</protein>
<evidence type="ECO:0000313" key="2">
    <source>
        <dbReference type="Proteomes" id="UP000758603"/>
    </source>
</evidence>
<dbReference type="GeneID" id="70124677"/>
<proteinExistence type="predicted"/>
<accession>A0A9P8ZZE6</accession>